<feature type="region of interest" description="Disordered" evidence="5">
    <location>
        <begin position="430"/>
        <end position="474"/>
    </location>
</feature>
<accession>A0AAD5H9V4</accession>
<dbReference type="InterPro" id="IPR001680">
    <property type="entry name" value="WD40_rpt"/>
</dbReference>
<dbReference type="InterPro" id="IPR036322">
    <property type="entry name" value="WD40_repeat_dom_sf"/>
</dbReference>
<dbReference type="EMBL" id="JADXDR010000013">
    <property type="protein sequence ID" value="KAI7845782.1"/>
    <property type="molecule type" value="Genomic_DNA"/>
</dbReference>
<dbReference type="Proteomes" id="UP001205105">
    <property type="component" value="Unassembled WGS sequence"/>
</dbReference>
<evidence type="ECO:0000259" key="6">
    <source>
        <dbReference type="Pfam" id="PF13925"/>
    </source>
</evidence>
<comment type="subcellular location">
    <subcellularLocation>
        <location evidence="1">Cytoplasm</location>
        <location evidence="1">Cytoskeleton</location>
    </subcellularLocation>
</comment>
<protein>
    <recommendedName>
        <fullName evidence="6">Katanin p80 subunit C-terminal domain-containing protein</fullName>
    </recommendedName>
</protein>
<feature type="repeat" description="WD" evidence="4">
    <location>
        <begin position="163"/>
        <end position="196"/>
    </location>
</feature>
<evidence type="ECO:0000256" key="5">
    <source>
        <dbReference type="SAM" id="MobiDB-lite"/>
    </source>
</evidence>
<feature type="region of interest" description="Disordered" evidence="5">
    <location>
        <begin position="359"/>
        <end position="397"/>
    </location>
</feature>
<organism evidence="7 8">
    <name type="scientific">Chlorella ohadii</name>
    <dbReference type="NCBI Taxonomy" id="2649997"/>
    <lineage>
        <taxon>Eukaryota</taxon>
        <taxon>Viridiplantae</taxon>
        <taxon>Chlorophyta</taxon>
        <taxon>core chlorophytes</taxon>
        <taxon>Trebouxiophyceae</taxon>
        <taxon>Chlorellales</taxon>
        <taxon>Chlorellaceae</taxon>
        <taxon>Chlorella clade</taxon>
        <taxon>Chlorella</taxon>
    </lineage>
</organism>
<feature type="region of interest" description="Disordered" evidence="5">
    <location>
        <begin position="504"/>
        <end position="525"/>
    </location>
</feature>
<sequence>MAARTPTPSGSRAALLLRLETEAVLACAELHPRGALILAGSEEGEALVFATSNGSLLQRLADPSTKPSPVTSVAWAQLDGVEHVVAGHKNGSVRVWRLDCATVVASLAAHRSDVGVLAVMAPLALLATGGADGNIKLWQLPAPDASGQHPQKPLALKEPRQKLKGHAGELSALHFTPDGEQLISGDSQGGLRVWEVAGGAPKAGRLAHNLGGHHTAALTGLACHPDERLFVSCSADRTLRVWDMDGPVPSCINTYGPEGRREPRAVAFAPGGRALLAAYPDGLRAFTLDPLQLCDTADGQQWGKVRSIRYLDGKVVGLTLLKGAAALHCIDLTRMKPFSATASAAAKVECAARGAAAPAAPPAAATSGPPPVTPTAQPTAGVPQPGPSASAAAPQRRQVLEARAAGANGKGPAIEVHAPPLRHARHATFTSAAPSGKVPAAAGSSLPPASSGSQAGEGRAGRPPRQSAEENGGAERRCSLIESKAELPSDSKFVAAGAGAAGAAGALGAAPSSGQPSQPSMLALSSDRGFQQAALEGGRQLCARLQASRALLRELKALLRRGDVQGTVRKLNEAGDLSVAARVFDSRVLHTRCPDRFTIELCAEAAPLCHSLLASPAAVHHQAALGMLDAMLGRWGDYMRGALSPAPSHRKVDIAAEVRQQRSRVLQTALNSHVVPELARLAAAPLGGGRAQQMLARIKGP</sequence>
<feature type="compositionally biased region" description="Low complexity" evidence="5">
    <location>
        <begin position="504"/>
        <end position="520"/>
    </location>
</feature>
<keyword evidence="8" id="KW-1185">Reference proteome</keyword>
<dbReference type="GO" id="GO:0008352">
    <property type="term" value="C:katanin complex"/>
    <property type="evidence" value="ECO:0007669"/>
    <property type="project" value="TreeGrafter"/>
</dbReference>
<name>A0AAD5H9V4_9CHLO</name>
<dbReference type="SUPFAM" id="SSF50978">
    <property type="entry name" value="WD40 repeat-like"/>
    <property type="match status" value="1"/>
</dbReference>
<dbReference type="Pfam" id="PF00400">
    <property type="entry name" value="WD40"/>
    <property type="match status" value="3"/>
</dbReference>
<proteinExistence type="predicted"/>
<dbReference type="SMART" id="SM00320">
    <property type="entry name" value="WD40"/>
    <property type="match status" value="6"/>
</dbReference>
<dbReference type="AlphaFoldDB" id="A0AAD5H9V4"/>
<evidence type="ECO:0000256" key="4">
    <source>
        <dbReference type="PROSITE-ProRule" id="PRU00221"/>
    </source>
</evidence>
<evidence type="ECO:0000313" key="8">
    <source>
        <dbReference type="Proteomes" id="UP001205105"/>
    </source>
</evidence>
<dbReference type="InterPro" id="IPR015943">
    <property type="entry name" value="WD40/YVTN_repeat-like_dom_sf"/>
</dbReference>
<evidence type="ECO:0000256" key="2">
    <source>
        <dbReference type="ARBA" id="ARBA00022490"/>
    </source>
</evidence>
<comment type="caution">
    <text evidence="7">The sequence shown here is derived from an EMBL/GenBank/DDBJ whole genome shotgun (WGS) entry which is preliminary data.</text>
</comment>
<keyword evidence="2" id="KW-0963">Cytoplasm</keyword>
<dbReference type="Gene3D" id="2.130.10.10">
    <property type="entry name" value="YVTN repeat-like/Quinoprotein amine dehydrogenase"/>
    <property type="match status" value="2"/>
</dbReference>
<gene>
    <name evidence="7" type="ORF">COHA_000696</name>
</gene>
<dbReference type="GO" id="GO:0008017">
    <property type="term" value="F:microtubule binding"/>
    <property type="evidence" value="ECO:0007669"/>
    <property type="project" value="InterPro"/>
</dbReference>
<keyword evidence="3" id="KW-0206">Cytoskeleton</keyword>
<feature type="domain" description="Katanin p80 subunit C-terminal" evidence="6">
    <location>
        <begin position="551"/>
        <end position="671"/>
    </location>
</feature>
<evidence type="ECO:0000256" key="3">
    <source>
        <dbReference type="ARBA" id="ARBA00023212"/>
    </source>
</evidence>
<dbReference type="InterPro" id="IPR028021">
    <property type="entry name" value="Katanin_C-terminal"/>
</dbReference>
<evidence type="ECO:0000313" key="7">
    <source>
        <dbReference type="EMBL" id="KAI7845782.1"/>
    </source>
</evidence>
<dbReference type="Pfam" id="PF13925">
    <property type="entry name" value="Katanin_con80"/>
    <property type="match status" value="1"/>
</dbReference>
<dbReference type="PROSITE" id="PS50082">
    <property type="entry name" value="WD_REPEATS_2"/>
    <property type="match status" value="3"/>
</dbReference>
<reference evidence="7" key="1">
    <citation type="submission" date="2020-11" db="EMBL/GenBank/DDBJ databases">
        <title>Chlorella ohadii genome sequencing and assembly.</title>
        <authorList>
            <person name="Murik O."/>
            <person name="Treves H."/>
            <person name="Kedem I."/>
            <person name="Shotland Y."/>
            <person name="Kaplan A."/>
        </authorList>
    </citation>
    <scope>NUCLEOTIDE SEQUENCE</scope>
    <source>
        <strain evidence="7">1</strain>
    </source>
</reference>
<feature type="repeat" description="WD" evidence="4">
    <location>
        <begin position="107"/>
        <end position="140"/>
    </location>
</feature>
<feature type="repeat" description="WD" evidence="4">
    <location>
        <begin position="211"/>
        <end position="245"/>
    </location>
</feature>
<feature type="compositionally biased region" description="Low complexity" evidence="5">
    <location>
        <begin position="439"/>
        <end position="456"/>
    </location>
</feature>
<keyword evidence="4" id="KW-0853">WD repeat</keyword>
<evidence type="ECO:0000256" key="1">
    <source>
        <dbReference type="ARBA" id="ARBA00004245"/>
    </source>
</evidence>
<feature type="compositionally biased region" description="Low complexity" evidence="5">
    <location>
        <begin position="374"/>
        <end position="397"/>
    </location>
</feature>
<dbReference type="PANTHER" id="PTHR19845:SF0">
    <property type="entry name" value="KATANIN P80 WD40 REPEAT-CONTAINING SUBUNIT B1"/>
    <property type="match status" value="1"/>
</dbReference>
<dbReference type="GO" id="GO:0007019">
    <property type="term" value="P:microtubule depolymerization"/>
    <property type="evidence" value="ECO:0007669"/>
    <property type="project" value="TreeGrafter"/>
</dbReference>
<dbReference type="PANTHER" id="PTHR19845">
    <property type="entry name" value="KATANIN P80 SUBUNIT"/>
    <property type="match status" value="1"/>
</dbReference>
<dbReference type="PROSITE" id="PS50294">
    <property type="entry name" value="WD_REPEATS_REGION"/>
    <property type="match status" value="3"/>
</dbReference>